<comment type="pathway">
    <text evidence="3 18">Phospholipid metabolism; CDP-diacylglycerol biosynthesis; CDP-diacylglycerol from sn-glycerol 3-phosphate: step 3/3.</text>
</comment>
<keyword evidence="8" id="KW-1003">Cell membrane</keyword>
<evidence type="ECO:0000256" key="10">
    <source>
        <dbReference type="ARBA" id="ARBA00022679"/>
    </source>
</evidence>
<keyword evidence="17" id="KW-1208">Phospholipid metabolism</keyword>
<feature type="transmembrane region" description="Helical" evidence="20">
    <location>
        <begin position="293"/>
        <end position="310"/>
    </location>
</feature>
<evidence type="ECO:0000256" key="8">
    <source>
        <dbReference type="ARBA" id="ARBA00022475"/>
    </source>
</evidence>
<evidence type="ECO:0000256" key="11">
    <source>
        <dbReference type="ARBA" id="ARBA00022692"/>
    </source>
</evidence>
<feature type="transmembrane region" description="Helical" evidence="20">
    <location>
        <begin position="241"/>
        <end position="258"/>
    </location>
</feature>
<dbReference type="Proteomes" id="UP000547973">
    <property type="component" value="Unassembled WGS sequence"/>
</dbReference>
<dbReference type="GO" id="GO:0004605">
    <property type="term" value="F:phosphatidate cytidylyltransferase activity"/>
    <property type="evidence" value="ECO:0007669"/>
    <property type="project" value="UniProtKB-EC"/>
</dbReference>
<feature type="region of interest" description="Disordered" evidence="19">
    <location>
        <begin position="181"/>
        <end position="213"/>
    </location>
</feature>
<feature type="transmembrane region" description="Helical" evidence="20">
    <location>
        <begin position="322"/>
        <end position="341"/>
    </location>
</feature>
<keyword evidence="14" id="KW-0443">Lipid metabolism</keyword>
<sequence>MAADDSERSRSAPDEQPREQTPPRGKRQRAADLFSPHRYRALQLKAFERRAGRATEPDADVPDDDDVIDPPLYSDMPAAEAARANFEGIERHEPFDLLSPIDAPQVFDFPFDPNAGVDDGELGDDDEVEHPEWEEPASGEFQTGELPDGEDESGALEPAEHESGEVEGAQVETVQLQTYRQAEFGGPGDSLEPDGTESWEERPDVPSGKGGRLAGRNMPVATAVGLALLAVTVAASYYHELAFAAVLYTFAVGAVIEWKRALERHGRRIPVVPLVAATLGLGVATYYGKAEGLVVALLVGCAGVVAWRIGDERIENTLADSLAGILTLLWIPFLASFLFLLELADNGWERVVIVVLAVVGNDTGALIAGSLLGRHKLLERVSPAKTWEGAIGGLLLGTAAASVAAYFFFDGKWYIGAAVGFASAVAAVIGDLAESALKRDIQVKDMSSALPGHGGILDRIDSLLFAAPVGYVVFAIFLGTLGGGGL</sequence>
<keyword evidence="22" id="KW-1185">Reference proteome</keyword>
<evidence type="ECO:0000256" key="19">
    <source>
        <dbReference type="SAM" id="MobiDB-lite"/>
    </source>
</evidence>
<dbReference type="InterPro" id="IPR000374">
    <property type="entry name" value="PC_trans"/>
</dbReference>
<feature type="compositionally biased region" description="Acidic residues" evidence="19">
    <location>
        <begin position="57"/>
        <end position="68"/>
    </location>
</feature>
<dbReference type="AlphaFoldDB" id="A0A7Y9ZAJ2"/>
<feature type="region of interest" description="Disordered" evidence="19">
    <location>
        <begin position="106"/>
        <end position="168"/>
    </location>
</feature>
<comment type="pathway">
    <text evidence="4">Lipid metabolism.</text>
</comment>
<keyword evidence="9" id="KW-0444">Lipid biosynthesis</keyword>
<evidence type="ECO:0000256" key="13">
    <source>
        <dbReference type="ARBA" id="ARBA00022989"/>
    </source>
</evidence>
<evidence type="ECO:0000256" key="1">
    <source>
        <dbReference type="ARBA" id="ARBA00001698"/>
    </source>
</evidence>
<evidence type="ECO:0000256" key="20">
    <source>
        <dbReference type="SAM" id="Phobius"/>
    </source>
</evidence>
<dbReference type="Pfam" id="PF01148">
    <property type="entry name" value="CTP_transf_1"/>
    <property type="match status" value="1"/>
</dbReference>
<keyword evidence="12 18" id="KW-0548">Nucleotidyltransferase</keyword>
<evidence type="ECO:0000256" key="14">
    <source>
        <dbReference type="ARBA" id="ARBA00023098"/>
    </source>
</evidence>
<keyword evidence="16" id="KW-0594">Phospholipid biosynthesis</keyword>
<comment type="subcellular location">
    <subcellularLocation>
        <location evidence="2">Cell membrane</location>
        <topology evidence="2">Multi-pass membrane protein</topology>
    </subcellularLocation>
</comment>
<feature type="compositionally biased region" description="Basic and acidic residues" evidence="19">
    <location>
        <begin position="1"/>
        <end position="18"/>
    </location>
</feature>
<evidence type="ECO:0000256" key="15">
    <source>
        <dbReference type="ARBA" id="ARBA00023136"/>
    </source>
</evidence>
<dbReference type="EC" id="2.7.7.41" evidence="6 18"/>
<keyword evidence="11 18" id="KW-0812">Transmembrane</keyword>
<keyword evidence="13 20" id="KW-1133">Transmembrane helix</keyword>
<evidence type="ECO:0000313" key="22">
    <source>
        <dbReference type="Proteomes" id="UP000547973"/>
    </source>
</evidence>
<organism evidence="21 22">
    <name type="scientific">Demequina lutea</name>
    <dbReference type="NCBI Taxonomy" id="431489"/>
    <lineage>
        <taxon>Bacteria</taxon>
        <taxon>Bacillati</taxon>
        <taxon>Actinomycetota</taxon>
        <taxon>Actinomycetes</taxon>
        <taxon>Micrococcales</taxon>
        <taxon>Demequinaceae</taxon>
        <taxon>Demequina</taxon>
    </lineage>
</organism>
<evidence type="ECO:0000256" key="16">
    <source>
        <dbReference type="ARBA" id="ARBA00023209"/>
    </source>
</evidence>
<evidence type="ECO:0000256" key="2">
    <source>
        <dbReference type="ARBA" id="ARBA00004651"/>
    </source>
</evidence>
<dbReference type="GO" id="GO:0005886">
    <property type="term" value="C:plasma membrane"/>
    <property type="evidence" value="ECO:0007669"/>
    <property type="project" value="UniProtKB-SubCell"/>
</dbReference>
<evidence type="ECO:0000256" key="17">
    <source>
        <dbReference type="ARBA" id="ARBA00023264"/>
    </source>
</evidence>
<dbReference type="PANTHER" id="PTHR46382">
    <property type="entry name" value="PHOSPHATIDATE CYTIDYLYLTRANSFERASE"/>
    <property type="match status" value="1"/>
</dbReference>
<keyword evidence="15 20" id="KW-0472">Membrane</keyword>
<feature type="region of interest" description="Disordered" evidence="19">
    <location>
        <begin position="48"/>
        <end position="73"/>
    </location>
</feature>
<evidence type="ECO:0000256" key="4">
    <source>
        <dbReference type="ARBA" id="ARBA00005189"/>
    </source>
</evidence>
<dbReference type="OrthoDB" id="9799199at2"/>
<dbReference type="GO" id="GO:0016024">
    <property type="term" value="P:CDP-diacylglycerol biosynthetic process"/>
    <property type="evidence" value="ECO:0007669"/>
    <property type="project" value="UniProtKB-UniPathway"/>
</dbReference>
<evidence type="ECO:0000313" key="21">
    <source>
        <dbReference type="EMBL" id="NYI41842.1"/>
    </source>
</evidence>
<evidence type="ECO:0000256" key="6">
    <source>
        <dbReference type="ARBA" id="ARBA00012487"/>
    </source>
</evidence>
<name>A0A7Y9ZAJ2_9MICO</name>
<evidence type="ECO:0000256" key="12">
    <source>
        <dbReference type="ARBA" id="ARBA00022695"/>
    </source>
</evidence>
<protein>
    <recommendedName>
        <fullName evidence="7 18">Phosphatidate cytidylyltransferase</fullName>
        <ecNumber evidence="6 18">2.7.7.41</ecNumber>
    </recommendedName>
</protein>
<accession>A0A7Y9ZAJ2</accession>
<proteinExistence type="inferred from homology"/>
<feature type="transmembrane region" description="Helical" evidence="20">
    <location>
        <begin position="413"/>
        <end position="433"/>
    </location>
</feature>
<reference evidence="21 22" key="1">
    <citation type="submission" date="2020-07" db="EMBL/GenBank/DDBJ databases">
        <title>Sequencing the genomes of 1000 actinobacteria strains.</title>
        <authorList>
            <person name="Klenk H.-P."/>
        </authorList>
    </citation>
    <scope>NUCLEOTIDE SEQUENCE [LARGE SCALE GENOMIC DNA]</scope>
    <source>
        <strain evidence="21 22">DSM 19970</strain>
    </source>
</reference>
<dbReference type="RefSeq" id="WP_062075774.1">
    <property type="nucleotide sequence ID" value="NZ_BBRC01000013.1"/>
</dbReference>
<dbReference type="EMBL" id="JACBZO010000001">
    <property type="protein sequence ID" value="NYI41842.1"/>
    <property type="molecule type" value="Genomic_DNA"/>
</dbReference>
<evidence type="ECO:0000256" key="5">
    <source>
        <dbReference type="ARBA" id="ARBA00010185"/>
    </source>
</evidence>
<dbReference type="PROSITE" id="PS01315">
    <property type="entry name" value="CDS"/>
    <property type="match status" value="1"/>
</dbReference>
<feature type="transmembrane region" description="Helical" evidence="20">
    <location>
        <begin position="386"/>
        <end position="407"/>
    </location>
</feature>
<dbReference type="PANTHER" id="PTHR46382:SF1">
    <property type="entry name" value="PHOSPHATIDATE CYTIDYLYLTRANSFERASE"/>
    <property type="match status" value="1"/>
</dbReference>
<evidence type="ECO:0000256" key="3">
    <source>
        <dbReference type="ARBA" id="ARBA00005119"/>
    </source>
</evidence>
<evidence type="ECO:0000256" key="7">
    <source>
        <dbReference type="ARBA" id="ARBA00019373"/>
    </source>
</evidence>
<feature type="compositionally biased region" description="Acidic residues" evidence="19">
    <location>
        <begin position="118"/>
        <end position="137"/>
    </location>
</feature>
<comment type="catalytic activity">
    <reaction evidence="1 18">
        <text>a 1,2-diacyl-sn-glycero-3-phosphate + CTP + H(+) = a CDP-1,2-diacyl-sn-glycerol + diphosphate</text>
        <dbReference type="Rhea" id="RHEA:16229"/>
        <dbReference type="ChEBI" id="CHEBI:15378"/>
        <dbReference type="ChEBI" id="CHEBI:33019"/>
        <dbReference type="ChEBI" id="CHEBI:37563"/>
        <dbReference type="ChEBI" id="CHEBI:58332"/>
        <dbReference type="ChEBI" id="CHEBI:58608"/>
        <dbReference type="EC" id="2.7.7.41"/>
    </reaction>
</comment>
<comment type="caution">
    <text evidence="21">The sequence shown here is derived from an EMBL/GenBank/DDBJ whole genome shotgun (WGS) entry which is preliminary data.</text>
</comment>
<feature type="transmembrane region" description="Helical" evidence="20">
    <location>
        <begin position="218"/>
        <end position="235"/>
    </location>
</feature>
<feature type="transmembrane region" description="Helical" evidence="20">
    <location>
        <begin position="463"/>
        <end position="483"/>
    </location>
</feature>
<keyword evidence="10 18" id="KW-0808">Transferase</keyword>
<evidence type="ECO:0000256" key="18">
    <source>
        <dbReference type="RuleBase" id="RU003938"/>
    </source>
</evidence>
<feature type="region of interest" description="Disordered" evidence="19">
    <location>
        <begin position="1"/>
        <end position="35"/>
    </location>
</feature>
<dbReference type="UniPathway" id="UPA00557">
    <property type="reaction ID" value="UER00614"/>
</dbReference>
<evidence type="ECO:0000256" key="9">
    <source>
        <dbReference type="ARBA" id="ARBA00022516"/>
    </source>
</evidence>
<gene>
    <name evidence="21" type="ORF">BKA03_001961</name>
</gene>
<feature type="transmembrane region" description="Helical" evidence="20">
    <location>
        <begin position="353"/>
        <end position="374"/>
    </location>
</feature>
<comment type="similarity">
    <text evidence="5 18">Belongs to the CDS family.</text>
</comment>
<feature type="transmembrane region" description="Helical" evidence="20">
    <location>
        <begin position="270"/>
        <end position="287"/>
    </location>
</feature>